<evidence type="ECO:0000313" key="11">
    <source>
        <dbReference type="Proteomes" id="UP000663832"/>
    </source>
</evidence>
<comment type="subcellular location">
    <subcellularLocation>
        <location evidence="1">Membrane</location>
        <topology evidence="1">Multi-pass membrane protein</topology>
    </subcellularLocation>
</comment>
<evidence type="ECO:0000259" key="8">
    <source>
        <dbReference type="PROSITE" id="PS50850"/>
    </source>
</evidence>
<dbReference type="SUPFAM" id="SSF103473">
    <property type="entry name" value="MFS general substrate transporter"/>
    <property type="match status" value="1"/>
</dbReference>
<evidence type="ECO:0000256" key="6">
    <source>
        <dbReference type="RuleBase" id="RU003346"/>
    </source>
</evidence>
<dbReference type="Proteomes" id="UP000663832">
    <property type="component" value="Unassembled WGS sequence"/>
</dbReference>
<dbReference type="GO" id="GO:0016020">
    <property type="term" value="C:membrane"/>
    <property type="evidence" value="ECO:0007669"/>
    <property type="project" value="UniProtKB-SubCell"/>
</dbReference>
<evidence type="ECO:0000256" key="4">
    <source>
        <dbReference type="ARBA" id="ARBA00022989"/>
    </source>
</evidence>
<evidence type="ECO:0000313" key="10">
    <source>
        <dbReference type="EMBL" id="CAF1106898.1"/>
    </source>
</evidence>
<feature type="transmembrane region" description="Helical" evidence="7">
    <location>
        <begin position="247"/>
        <end position="270"/>
    </location>
</feature>
<dbReference type="Proteomes" id="UP000663877">
    <property type="component" value="Unassembled WGS sequence"/>
</dbReference>
<evidence type="ECO:0000256" key="2">
    <source>
        <dbReference type="ARBA" id="ARBA00022448"/>
    </source>
</evidence>
<evidence type="ECO:0000313" key="9">
    <source>
        <dbReference type="EMBL" id="CAF0925647.1"/>
    </source>
</evidence>
<keyword evidence="11" id="KW-1185">Reference proteome</keyword>
<reference evidence="9" key="1">
    <citation type="submission" date="2021-02" db="EMBL/GenBank/DDBJ databases">
        <authorList>
            <person name="Nowell W R."/>
        </authorList>
    </citation>
    <scope>NUCLEOTIDE SEQUENCE</scope>
</reference>
<feature type="transmembrane region" description="Helical" evidence="7">
    <location>
        <begin position="163"/>
        <end position="187"/>
    </location>
</feature>
<dbReference type="OrthoDB" id="4540492at2759"/>
<dbReference type="NCBIfam" id="TIGR00879">
    <property type="entry name" value="SP"/>
    <property type="match status" value="1"/>
</dbReference>
<dbReference type="PROSITE" id="PS50850">
    <property type="entry name" value="MFS"/>
    <property type="match status" value="1"/>
</dbReference>
<dbReference type="Pfam" id="PF00083">
    <property type="entry name" value="Sugar_tr"/>
    <property type="match status" value="1"/>
</dbReference>
<feature type="transmembrane region" description="Helical" evidence="7">
    <location>
        <begin position="396"/>
        <end position="414"/>
    </location>
</feature>
<proteinExistence type="inferred from homology"/>
<accession>A0A814BA19</accession>
<dbReference type="EMBL" id="CAJNOM010000051">
    <property type="protein sequence ID" value="CAF0925647.1"/>
    <property type="molecule type" value="Genomic_DNA"/>
</dbReference>
<keyword evidence="4 7" id="KW-1133">Transmembrane helix</keyword>
<evidence type="ECO:0000256" key="1">
    <source>
        <dbReference type="ARBA" id="ARBA00004141"/>
    </source>
</evidence>
<evidence type="ECO:0000256" key="7">
    <source>
        <dbReference type="SAM" id="Phobius"/>
    </source>
</evidence>
<comment type="caution">
    <text evidence="9">The sequence shown here is derived from an EMBL/GenBank/DDBJ whole genome shotgun (WGS) entry which is preliminary data.</text>
</comment>
<evidence type="ECO:0000256" key="5">
    <source>
        <dbReference type="ARBA" id="ARBA00023136"/>
    </source>
</evidence>
<dbReference type="PANTHER" id="PTHR23503">
    <property type="entry name" value="SOLUTE CARRIER FAMILY 2"/>
    <property type="match status" value="1"/>
</dbReference>
<name>A0A814BA19_9BILA</name>
<organism evidence="9 11">
    <name type="scientific">Adineta steineri</name>
    <dbReference type="NCBI Taxonomy" id="433720"/>
    <lineage>
        <taxon>Eukaryota</taxon>
        <taxon>Metazoa</taxon>
        <taxon>Spiralia</taxon>
        <taxon>Gnathifera</taxon>
        <taxon>Rotifera</taxon>
        <taxon>Eurotatoria</taxon>
        <taxon>Bdelloidea</taxon>
        <taxon>Adinetida</taxon>
        <taxon>Adinetidae</taxon>
        <taxon>Adineta</taxon>
    </lineage>
</organism>
<sequence>MSKTSNRLSNSIPTTTIRISTMHSAVVAPTTFQYVNNHQGWTSSLIWAVLVVTFSTSFVMGVNIGGPNIYNLFIVPWARGYPFPCQKDEDVAQWVARVWWDCDYTDVSLWNITGYYYLPPVPANRQISQHVIDAAHTICFVIGGAIGGLTGQYWYSYLTRRNAIFVSMIFQLLGSILMIIPLLIYHGYTRGDPDRNTINQVLENKDIAIALLYISRFLSGWSAGMCCVVSSIYLADISPRIMRGKVVTFHQLFIVIGVLVGQIIGVPWLLGQHDKWNWGMSWAGLFSLAGCFLIWTLPESPRWLVQEHERNRAAESLRILRQSNYIEAELDEIVRQEATAVTQHVSICSMFTTTRFRWPLLTSIALNAIQQLCGINSVFFYSSETFSLIGFVEDKVYWGIISTGLINLVATIVSEKFVELFGRRPLILYPLGIITFIMILLCVFIQIHIPIIVLILTLMFIAMFAVGLGPIPYVYPNEVFTIDVRPTALSISVFASWFCNTLVTILFPVFRSIINGYVFLIFCVCCSSAFVLLYYKMPETKGKKLSEIEAFW</sequence>
<feature type="transmembrane region" description="Helical" evidence="7">
    <location>
        <begin position="453"/>
        <end position="475"/>
    </location>
</feature>
<protein>
    <recommendedName>
        <fullName evidence="8">Major facilitator superfamily (MFS) profile domain-containing protein</fullName>
    </recommendedName>
</protein>
<dbReference type="InterPro" id="IPR020846">
    <property type="entry name" value="MFS_dom"/>
</dbReference>
<dbReference type="InterPro" id="IPR045263">
    <property type="entry name" value="GLUT"/>
</dbReference>
<feature type="transmembrane region" description="Helical" evidence="7">
    <location>
        <begin position="276"/>
        <end position="297"/>
    </location>
</feature>
<feature type="transmembrane region" description="Helical" evidence="7">
    <location>
        <begin position="45"/>
        <end position="64"/>
    </location>
</feature>
<feature type="transmembrane region" description="Helical" evidence="7">
    <location>
        <begin position="207"/>
        <end position="235"/>
    </location>
</feature>
<keyword evidence="3 7" id="KW-0812">Transmembrane</keyword>
<keyword evidence="5 7" id="KW-0472">Membrane</keyword>
<comment type="similarity">
    <text evidence="6">Belongs to the major facilitator superfamily. Sugar transporter (TC 2.A.1.1) family.</text>
</comment>
<dbReference type="GO" id="GO:0015149">
    <property type="term" value="F:hexose transmembrane transporter activity"/>
    <property type="evidence" value="ECO:0007669"/>
    <property type="project" value="TreeGrafter"/>
</dbReference>
<dbReference type="PRINTS" id="PR00171">
    <property type="entry name" value="SUGRTRNSPORT"/>
</dbReference>
<dbReference type="InterPro" id="IPR003663">
    <property type="entry name" value="Sugar/inositol_transpt"/>
</dbReference>
<feature type="transmembrane region" description="Helical" evidence="7">
    <location>
        <begin position="516"/>
        <end position="535"/>
    </location>
</feature>
<dbReference type="InterPro" id="IPR036259">
    <property type="entry name" value="MFS_trans_sf"/>
</dbReference>
<dbReference type="AlphaFoldDB" id="A0A814BA19"/>
<dbReference type="InterPro" id="IPR005828">
    <property type="entry name" value="MFS_sugar_transport-like"/>
</dbReference>
<feature type="transmembrane region" description="Helical" evidence="7">
    <location>
        <begin position="360"/>
        <end position="381"/>
    </location>
</feature>
<feature type="transmembrane region" description="Helical" evidence="7">
    <location>
        <begin position="487"/>
        <end position="510"/>
    </location>
</feature>
<gene>
    <name evidence="10" type="ORF">BJG266_LOCUS21674</name>
    <name evidence="9" type="ORF">QVE165_LOCUS10800</name>
</gene>
<evidence type="ECO:0000256" key="3">
    <source>
        <dbReference type="ARBA" id="ARBA00022692"/>
    </source>
</evidence>
<dbReference type="PANTHER" id="PTHR23503:SF8">
    <property type="entry name" value="FACILITATED GLUCOSE TRANSPORTER PROTEIN 1"/>
    <property type="match status" value="1"/>
</dbReference>
<feature type="transmembrane region" description="Helical" evidence="7">
    <location>
        <begin position="426"/>
        <end position="447"/>
    </location>
</feature>
<keyword evidence="2 6" id="KW-0813">Transport</keyword>
<dbReference type="Gene3D" id="1.20.1250.20">
    <property type="entry name" value="MFS general substrate transporter like domains"/>
    <property type="match status" value="1"/>
</dbReference>
<feature type="domain" description="Major facilitator superfamily (MFS) profile" evidence="8">
    <location>
        <begin position="49"/>
        <end position="541"/>
    </location>
</feature>
<dbReference type="EMBL" id="CAJNOI010000130">
    <property type="protein sequence ID" value="CAF1106898.1"/>
    <property type="molecule type" value="Genomic_DNA"/>
</dbReference>